<feature type="compositionally biased region" description="Acidic residues" evidence="1">
    <location>
        <begin position="40"/>
        <end position="83"/>
    </location>
</feature>
<evidence type="ECO:0000313" key="4">
    <source>
        <dbReference type="Proteomes" id="UP000470470"/>
    </source>
</evidence>
<evidence type="ECO:0000313" key="3">
    <source>
        <dbReference type="EMBL" id="NEL54566.1"/>
    </source>
</evidence>
<keyword evidence="2" id="KW-0732">Signal</keyword>
<reference evidence="3 4" key="1">
    <citation type="submission" date="2020-02" db="EMBL/GenBank/DDBJ databases">
        <title>The whole genome sequence of CPCC 205119.</title>
        <authorList>
            <person name="Jiang Z."/>
        </authorList>
    </citation>
    <scope>NUCLEOTIDE SEQUENCE [LARGE SCALE GENOMIC DNA]</scope>
    <source>
        <strain evidence="3 4">CPCC 205119</strain>
    </source>
</reference>
<dbReference type="AlphaFoldDB" id="A0A7K3WE01"/>
<protein>
    <submittedName>
        <fullName evidence="3">Uncharacterized protein</fullName>
    </submittedName>
</protein>
<dbReference type="EMBL" id="JAAGWK010000015">
    <property type="protein sequence ID" value="NEL54566.1"/>
    <property type="molecule type" value="Genomic_DNA"/>
</dbReference>
<comment type="caution">
    <text evidence="3">The sequence shown here is derived from an EMBL/GenBank/DDBJ whole genome shotgun (WGS) entry which is preliminary data.</text>
</comment>
<name>A0A7K3WE01_9ACTN</name>
<keyword evidence="4" id="KW-1185">Reference proteome</keyword>
<feature type="region of interest" description="Disordered" evidence="1">
    <location>
        <begin position="29"/>
        <end position="83"/>
    </location>
</feature>
<feature type="signal peptide" evidence="2">
    <location>
        <begin position="1"/>
        <end position="27"/>
    </location>
</feature>
<dbReference type="RefSeq" id="WP_152727808.1">
    <property type="nucleotide sequence ID" value="NZ_JAABOZ010000001.1"/>
</dbReference>
<dbReference type="PROSITE" id="PS51257">
    <property type="entry name" value="PROKAR_LIPOPROTEIN"/>
    <property type="match status" value="1"/>
</dbReference>
<gene>
    <name evidence="3" type="ORF">G1H19_11190</name>
</gene>
<sequence length="83" mass="8828">MSTRATVGGWRAAVAAVALVASPVALAACGSGDSSTQLPADDEQAPDEQEQNEDENENQQNENEPDENEPDEDEPDENEPDES</sequence>
<proteinExistence type="predicted"/>
<accession>A0A7K3WE01</accession>
<dbReference type="Proteomes" id="UP000470470">
    <property type="component" value="Unassembled WGS sequence"/>
</dbReference>
<evidence type="ECO:0000256" key="1">
    <source>
        <dbReference type="SAM" id="MobiDB-lite"/>
    </source>
</evidence>
<evidence type="ECO:0000256" key="2">
    <source>
        <dbReference type="SAM" id="SignalP"/>
    </source>
</evidence>
<feature type="chain" id="PRO_5029718844" evidence="2">
    <location>
        <begin position="28"/>
        <end position="83"/>
    </location>
</feature>
<organism evidence="3 4">
    <name type="scientific">Goekera deserti</name>
    <dbReference type="NCBI Taxonomy" id="2497753"/>
    <lineage>
        <taxon>Bacteria</taxon>
        <taxon>Bacillati</taxon>
        <taxon>Actinomycetota</taxon>
        <taxon>Actinomycetes</taxon>
        <taxon>Geodermatophilales</taxon>
        <taxon>Geodermatophilaceae</taxon>
        <taxon>Goekera</taxon>
    </lineage>
</organism>